<dbReference type="SUPFAM" id="SSF52266">
    <property type="entry name" value="SGNH hydrolase"/>
    <property type="match status" value="1"/>
</dbReference>
<name>A0A6J7D7R8_9ZZZZ</name>
<dbReference type="Gene3D" id="3.40.50.1110">
    <property type="entry name" value="SGNH hydrolase"/>
    <property type="match status" value="1"/>
</dbReference>
<dbReference type="InterPro" id="IPR013830">
    <property type="entry name" value="SGNH_hydro"/>
</dbReference>
<feature type="domain" description="SGNH hydrolase-type esterase" evidence="1">
    <location>
        <begin position="48"/>
        <end position="243"/>
    </location>
</feature>
<reference evidence="3" key="1">
    <citation type="submission" date="2020-05" db="EMBL/GenBank/DDBJ databases">
        <authorList>
            <person name="Chiriac C."/>
            <person name="Salcher M."/>
            <person name="Ghai R."/>
            <person name="Kavagutti S V."/>
        </authorList>
    </citation>
    <scope>NUCLEOTIDE SEQUENCE</scope>
</reference>
<protein>
    <submittedName>
        <fullName evidence="3">Unannotated protein</fullName>
    </submittedName>
</protein>
<sequence length="304" mass="31740">MNEVGMNFRRLVTNPRAIIVAFMLVAGMIVVLPHSASAKSSPTYYVSLGDSYSVGYQPGLGSTPGYTVPVAKNIKMTLKNFGCGGATTDSVLNTIGCPSVMKHTAGAVAYPTTTQIAAADAFITKNKGHIGLITVSIAGNDVTSCAKDPDPISCVGTATTNVKKNVTTIANDLRAAAGSKTPIIGLTYPDVILGTYVYPTQPTTPARMSLAQLSVVAFQSLINPALSESYAQAGGLFVDMTAATGAYTPLTNVVNVKKYGEIPAPVASVCALTWFCSKGDIHAKTTGYNLEARLIVSKFKSIKK</sequence>
<evidence type="ECO:0000313" key="4">
    <source>
        <dbReference type="EMBL" id="CAB5014493.1"/>
    </source>
</evidence>
<dbReference type="InterPro" id="IPR036514">
    <property type="entry name" value="SGNH_hydro_sf"/>
</dbReference>
<dbReference type="EMBL" id="CAFBPM010000003">
    <property type="protein sequence ID" value="CAB5014493.1"/>
    <property type="molecule type" value="Genomic_DNA"/>
</dbReference>
<dbReference type="EMBL" id="CAFABE010000014">
    <property type="protein sequence ID" value="CAB4821986.1"/>
    <property type="molecule type" value="Genomic_DNA"/>
</dbReference>
<gene>
    <name evidence="2" type="ORF">UFOPK3164_00481</name>
    <name evidence="3" type="ORF">UFOPK3427_00544</name>
    <name evidence="4" type="ORF">UFOPK4112_00513</name>
</gene>
<accession>A0A6J7D7R8</accession>
<evidence type="ECO:0000313" key="2">
    <source>
        <dbReference type="EMBL" id="CAB4821986.1"/>
    </source>
</evidence>
<evidence type="ECO:0000313" key="3">
    <source>
        <dbReference type="EMBL" id="CAB4866857.1"/>
    </source>
</evidence>
<evidence type="ECO:0000259" key="1">
    <source>
        <dbReference type="Pfam" id="PF13472"/>
    </source>
</evidence>
<proteinExistence type="predicted"/>
<dbReference type="AlphaFoldDB" id="A0A6J7D7R8"/>
<dbReference type="Pfam" id="PF13472">
    <property type="entry name" value="Lipase_GDSL_2"/>
    <property type="match status" value="1"/>
</dbReference>
<dbReference type="CDD" id="cd00229">
    <property type="entry name" value="SGNH_hydrolase"/>
    <property type="match status" value="1"/>
</dbReference>
<organism evidence="3">
    <name type="scientific">freshwater metagenome</name>
    <dbReference type="NCBI Taxonomy" id="449393"/>
    <lineage>
        <taxon>unclassified sequences</taxon>
        <taxon>metagenomes</taxon>
        <taxon>ecological metagenomes</taxon>
    </lineage>
</organism>
<dbReference type="EMBL" id="CAFBLT010000001">
    <property type="protein sequence ID" value="CAB4866857.1"/>
    <property type="molecule type" value="Genomic_DNA"/>
</dbReference>